<evidence type="ECO:0000256" key="1">
    <source>
        <dbReference type="ARBA" id="ARBA00010617"/>
    </source>
</evidence>
<comment type="caution">
    <text evidence="8">The sequence shown here is derived from an EMBL/GenBank/DDBJ whole genome shotgun (WGS) entry which is preliminary data.</text>
</comment>
<gene>
    <name evidence="8" type="ORF">PVAP13_1NG160000</name>
</gene>
<evidence type="ECO:0000256" key="3">
    <source>
        <dbReference type="ARBA" id="ARBA00022821"/>
    </source>
</evidence>
<dbReference type="PANTHER" id="PTHR47950">
    <property type="entry name" value="CYTOCHROME P450, FAMILY 76, SUBFAMILY C, POLYPEPTIDE 5-RELATED"/>
    <property type="match status" value="1"/>
</dbReference>
<dbReference type="PRINTS" id="PR00385">
    <property type="entry name" value="P450"/>
</dbReference>
<evidence type="ECO:0000256" key="4">
    <source>
        <dbReference type="ARBA" id="ARBA00023002"/>
    </source>
</evidence>
<dbReference type="Proteomes" id="UP000823388">
    <property type="component" value="Chromosome 1N"/>
</dbReference>
<keyword evidence="5 6" id="KW-0408">Iron</keyword>
<dbReference type="InterPro" id="IPR001128">
    <property type="entry name" value="Cyt_P450"/>
</dbReference>
<accession>A0A8T0WZM3</accession>
<dbReference type="CDD" id="cd11073">
    <property type="entry name" value="CYP76-like"/>
    <property type="match status" value="1"/>
</dbReference>
<dbReference type="GO" id="GO:0020037">
    <property type="term" value="F:heme binding"/>
    <property type="evidence" value="ECO:0007669"/>
    <property type="project" value="InterPro"/>
</dbReference>
<dbReference type="GO" id="GO:0016709">
    <property type="term" value="F:oxidoreductase activity, acting on paired donors, with incorporation or reduction of molecular oxygen, NAD(P)H as one donor, and incorporation of one atom of oxygen"/>
    <property type="evidence" value="ECO:0007669"/>
    <property type="project" value="UniProtKB-ARBA"/>
</dbReference>
<keyword evidence="9" id="KW-1185">Reference proteome</keyword>
<dbReference type="OrthoDB" id="6764281at2759"/>
<dbReference type="Gene3D" id="1.10.630.10">
    <property type="entry name" value="Cytochrome P450"/>
    <property type="match status" value="1"/>
</dbReference>
<protein>
    <submittedName>
        <fullName evidence="8">Uncharacterized protein</fullName>
    </submittedName>
</protein>
<evidence type="ECO:0000256" key="2">
    <source>
        <dbReference type="ARBA" id="ARBA00022723"/>
    </source>
</evidence>
<feature type="binding site" description="axial binding residue" evidence="6">
    <location>
        <position position="446"/>
    </location>
    <ligand>
        <name>heme</name>
        <dbReference type="ChEBI" id="CHEBI:30413"/>
    </ligand>
    <ligandPart>
        <name>Fe</name>
        <dbReference type="ChEBI" id="CHEBI:18248"/>
    </ligandPart>
</feature>
<dbReference type="GO" id="GO:0051502">
    <property type="term" value="P:diterpene phytoalexin biosynthetic process"/>
    <property type="evidence" value="ECO:0007669"/>
    <property type="project" value="UniProtKB-ARBA"/>
</dbReference>
<evidence type="ECO:0000256" key="7">
    <source>
        <dbReference type="RuleBase" id="RU000461"/>
    </source>
</evidence>
<dbReference type="PRINTS" id="PR00463">
    <property type="entry name" value="EP450I"/>
</dbReference>
<keyword evidence="4 7" id="KW-0560">Oxidoreductase</keyword>
<proteinExistence type="inferred from homology"/>
<dbReference type="AlphaFoldDB" id="A0A8T0WZM3"/>
<name>A0A8T0WZM3_PANVG</name>
<evidence type="ECO:0000313" key="9">
    <source>
        <dbReference type="Proteomes" id="UP000823388"/>
    </source>
</evidence>
<evidence type="ECO:0000256" key="5">
    <source>
        <dbReference type="ARBA" id="ARBA00023004"/>
    </source>
</evidence>
<dbReference type="GO" id="GO:0006952">
    <property type="term" value="P:defense response"/>
    <property type="evidence" value="ECO:0007669"/>
    <property type="project" value="UniProtKB-KW"/>
</dbReference>
<comment type="cofactor">
    <cofactor evidence="6">
        <name>heme</name>
        <dbReference type="ChEBI" id="CHEBI:30413"/>
    </cofactor>
</comment>
<dbReference type="GO" id="GO:0005506">
    <property type="term" value="F:iron ion binding"/>
    <property type="evidence" value="ECO:0007669"/>
    <property type="project" value="InterPro"/>
</dbReference>
<keyword evidence="2 6" id="KW-0479">Metal-binding</keyword>
<dbReference type="PANTHER" id="PTHR47950:SF7">
    <property type="entry name" value="OS12G0196700 PROTEIN"/>
    <property type="match status" value="1"/>
</dbReference>
<dbReference type="InterPro" id="IPR017972">
    <property type="entry name" value="Cyt_P450_CS"/>
</dbReference>
<organism evidence="8 9">
    <name type="scientific">Panicum virgatum</name>
    <name type="common">Blackwell switchgrass</name>
    <dbReference type="NCBI Taxonomy" id="38727"/>
    <lineage>
        <taxon>Eukaryota</taxon>
        <taxon>Viridiplantae</taxon>
        <taxon>Streptophyta</taxon>
        <taxon>Embryophyta</taxon>
        <taxon>Tracheophyta</taxon>
        <taxon>Spermatophyta</taxon>
        <taxon>Magnoliopsida</taxon>
        <taxon>Liliopsida</taxon>
        <taxon>Poales</taxon>
        <taxon>Poaceae</taxon>
        <taxon>PACMAD clade</taxon>
        <taxon>Panicoideae</taxon>
        <taxon>Panicodae</taxon>
        <taxon>Paniceae</taxon>
        <taxon>Panicinae</taxon>
        <taxon>Panicum</taxon>
        <taxon>Panicum sect. Hiantes</taxon>
    </lineage>
</organism>
<dbReference type="Pfam" id="PF00067">
    <property type="entry name" value="p450"/>
    <property type="match status" value="1"/>
</dbReference>
<reference evidence="8" key="1">
    <citation type="submission" date="2020-05" db="EMBL/GenBank/DDBJ databases">
        <title>WGS assembly of Panicum virgatum.</title>
        <authorList>
            <person name="Lovell J.T."/>
            <person name="Jenkins J."/>
            <person name="Shu S."/>
            <person name="Juenger T.E."/>
            <person name="Schmutz J."/>
        </authorList>
    </citation>
    <scope>NUCLEOTIDE SEQUENCE</scope>
    <source>
        <strain evidence="8">AP13</strain>
    </source>
</reference>
<comment type="similarity">
    <text evidence="1 7">Belongs to the cytochrome P450 family.</text>
</comment>
<dbReference type="InterPro" id="IPR002401">
    <property type="entry name" value="Cyt_P450_E_grp-I"/>
</dbReference>
<dbReference type="EMBL" id="CM029038">
    <property type="protein sequence ID" value="KAG2651076.1"/>
    <property type="molecule type" value="Genomic_DNA"/>
</dbReference>
<evidence type="ECO:0000256" key="6">
    <source>
        <dbReference type="PIRSR" id="PIRSR602401-1"/>
    </source>
</evidence>
<sequence length="505" mass="55436">MASLLLATVLSFGFILISTYAFQLIAAARRNLPPGPLPLPVVGNLLTIGRGSPQRSLARLAERYGPMMSLRLGVVPAVVVSSADAAREVLQRHNACLADRPMIDAWQANGHRANSVIALPPHAKWRAMRRLCAAELFAPGRLEGLRPLRQHKVRELLCHVSGKAALGEPFAVRESVFTAAMNILSRTMFSVDLDSGPASSSSSLGRGLCDAVKEATILAATPNVSDFYPAIAAADLQGLRRRMGPLVTDAHKILDELFAQRLLDREACEPPKNDMLDAVLDKEQEEQQEGSEINRSTIKGLFTDMFVAGSDTSSTAIEWAMAALLNNPQVMEKVKGELKRVLGKKTEVEESDIAQLPYLQAVVKEVLRLYPPVPMSFYRAETTVEVQGYTIPQGTTIMLNLWAVHRNADAWTDPEKFMPERFMDGDIDFSSKECKLIPFGGGRRICLGLPLAYRTVHLILASLLHEFDWVLPEDAMGSGVDMTEKFGIVISMATPLKVIAKKRDL</sequence>
<dbReference type="FunFam" id="1.10.630.10:FF:000007">
    <property type="entry name" value="Cytochrome P450 76C4"/>
    <property type="match status" value="1"/>
</dbReference>
<keyword evidence="3" id="KW-0611">Plant defense</keyword>
<evidence type="ECO:0000313" key="8">
    <source>
        <dbReference type="EMBL" id="KAG2651076.1"/>
    </source>
</evidence>
<dbReference type="SUPFAM" id="SSF48264">
    <property type="entry name" value="Cytochrome P450"/>
    <property type="match status" value="1"/>
</dbReference>
<dbReference type="InterPro" id="IPR036396">
    <property type="entry name" value="Cyt_P450_sf"/>
</dbReference>
<dbReference type="PROSITE" id="PS00086">
    <property type="entry name" value="CYTOCHROME_P450"/>
    <property type="match status" value="1"/>
</dbReference>
<keyword evidence="7" id="KW-0503">Monooxygenase</keyword>
<keyword evidence="6 7" id="KW-0349">Heme</keyword>